<gene>
    <name evidence="2" type="ORF">GXW79_05515</name>
</gene>
<dbReference type="InterPro" id="IPR013096">
    <property type="entry name" value="Cupin_2"/>
</dbReference>
<dbReference type="PANTHER" id="PTHR36440:SF1">
    <property type="entry name" value="PUTATIVE (AFU_ORTHOLOGUE AFUA_8G07350)-RELATED"/>
    <property type="match status" value="1"/>
</dbReference>
<comment type="caution">
    <text evidence="2">The sequence shown here is derived from an EMBL/GenBank/DDBJ whole genome shotgun (WGS) entry which is preliminary data.</text>
</comment>
<dbReference type="AlphaFoldDB" id="A0AAF1K048"/>
<reference evidence="2" key="2">
    <citation type="journal article" date="2021" name="Syst. Appl. Microbiol.">
        <title>Roseomonas hellenica sp. nov., isolated from roots of wild-growing Alkanna tinctoria.</title>
        <authorList>
            <person name="Rat A."/>
            <person name="Naranjo H.D."/>
            <person name="Lebbe L."/>
            <person name="Cnockaert M."/>
            <person name="Krigas N."/>
            <person name="Grigoriadou K."/>
            <person name="Maloupa E."/>
            <person name="Willems A."/>
        </authorList>
    </citation>
    <scope>NUCLEOTIDE SEQUENCE</scope>
    <source>
        <strain evidence="2">LMG 28251</strain>
    </source>
</reference>
<name>A0AAF1K048_9PROT</name>
<evidence type="ECO:0000259" key="1">
    <source>
        <dbReference type="Pfam" id="PF07883"/>
    </source>
</evidence>
<dbReference type="InterPro" id="IPR014710">
    <property type="entry name" value="RmlC-like_jellyroll"/>
</dbReference>
<dbReference type="InterPro" id="IPR011051">
    <property type="entry name" value="RmlC_Cupin_sf"/>
</dbReference>
<evidence type="ECO:0000313" key="2">
    <source>
        <dbReference type="EMBL" id="MBR0654534.1"/>
    </source>
</evidence>
<dbReference type="RefSeq" id="WP_211873349.1">
    <property type="nucleotide sequence ID" value="NZ_JAAEDH010000004.1"/>
</dbReference>
<organism evidence="2 3">
    <name type="scientific">Plastoroseomonas arctica</name>
    <dbReference type="NCBI Taxonomy" id="1509237"/>
    <lineage>
        <taxon>Bacteria</taxon>
        <taxon>Pseudomonadati</taxon>
        <taxon>Pseudomonadota</taxon>
        <taxon>Alphaproteobacteria</taxon>
        <taxon>Acetobacterales</taxon>
        <taxon>Acetobacteraceae</taxon>
        <taxon>Plastoroseomonas</taxon>
    </lineage>
</organism>
<dbReference type="PANTHER" id="PTHR36440">
    <property type="entry name" value="PUTATIVE (AFU_ORTHOLOGUE AFUA_8G07350)-RELATED"/>
    <property type="match status" value="1"/>
</dbReference>
<proteinExistence type="predicted"/>
<accession>A0AAF1K048</accession>
<dbReference type="InterPro" id="IPR053146">
    <property type="entry name" value="QDO-like"/>
</dbReference>
<evidence type="ECO:0000313" key="3">
    <source>
        <dbReference type="Proteomes" id="UP001196068"/>
    </source>
</evidence>
<dbReference type="Pfam" id="PF07883">
    <property type="entry name" value="Cupin_2"/>
    <property type="match status" value="1"/>
</dbReference>
<dbReference type="EMBL" id="JAAEDH010000004">
    <property type="protein sequence ID" value="MBR0654534.1"/>
    <property type="molecule type" value="Genomic_DNA"/>
</dbReference>
<dbReference type="SUPFAM" id="SSF51182">
    <property type="entry name" value="RmlC-like cupins"/>
    <property type="match status" value="1"/>
</dbReference>
<reference evidence="2" key="1">
    <citation type="submission" date="2020-01" db="EMBL/GenBank/DDBJ databases">
        <authorList>
            <person name="Rat A."/>
        </authorList>
    </citation>
    <scope>NUCLEOTIDE SEQUENCE</scope>
    <source>
        <strain evidence="2">LMG 28251</strain>
    </source>
</reference>
<sequence>MPGERLPRDADPRRVLRNELNGETFLFPAACADADSTSFDVLLDKDGSGGGNALSHVHPLARETFAVRSGRICVFIDEVRCIVGPGETVSVPPGVPHHFRNVGNGEAVFTVTFTPAQHHRAFFQTFALLTEHRPDWFSGTGDPDILLTALMLHTYRDHLYLSGLPVGLQRVLFAILAPIARFKGYRLDVSASSEGAVASADWRTGPRAEAVARAADLSRR</sequence>
<keyword evidence="3" id="KW-1185">Reference proteome</keyword>
<dbReference type="CDD" id="cd02208">
    <property type="entry name" value="cupin_RmlC-like"/>
    <property type="match status" value="1"/>
</dbReference>
<feature type="domain" description="Cupin type-2" evidence="1">
    <location>
        <begin position="50"/>
        <end position="112"/>
    </location>
</feature>
<dbReference type="Gene3D" id="2.60.120.10">
    <property type="entry name" value="Jelly Rolls"/>
    <property type="match status" value="1"/>
</dbReference>
<dbReference type="Proteomes" id="UP001196068">
    <property type="component" value="Unassembled WGS sequence"/>
</dbReference>
<protein>
    <submittedName>
        <fullName evidence="2">Cupin domain-containing protein</fullName>
    </submittedName>
</protein>